<keyword evidence="7 11" id="KW-0406">Ion transport</keyword>
<comment type="subcellular location">
    <subcellularLocation>
        <location evidence="1">Membrane</location>
        <topology evidence="1">Multi-pass membrane protein</topology>
    </subcellularLocation>
</comment>
<reference evidence="12" key="1">
    <citation type="submission" date="2018-11" db="EMBL/GenBank/DDBJ databases">
        <authorList>
            <consortium name="Pathogen Informatics"/>
        </authorList>
    </citation>
    <scope>NUCLEOTIDE SEQUENCE</scope>
</reference>
<sequence length="526" mass="60837">MRIYLEQLSRGLSKSELAKVEKVAFGINYNYDSYLLINSSYVSHSIYMFITPKGHEPAGDGHKFYPGYGNHITVSMRRTIKHHKKEPCRLTEYTVEVFGADLVSRHNSTGQAEFCHRIVSQKLYVERCGCYNPYLPFPVLNIKSGGPPPICFNMTLFSIHELAENERCMHTLYGEFRNVSHYLSLPEARHCEHFRIMTECNTRTYVIEELYRERMIELWTQSYNDARAAFLRQSFMDTSPDADKIMQLLAKNTTNEQNEYMFARLRQNFGLLTIRRDQAHGILVSEELEYPLSELLSDVGGLMGLWVGISVVGLFEFIELAGLIIVTAYSWLTSNQFNGKQDDVKNQEYCQTWSKDDKGDKQIISIDPQRGQNVVTYKLPDAKLDRPKRRESWNRIHISNKDCGGSRLNEQTTVQKDTETMVWELNLTSRKVEFSYPERQVFWPHKTSYEMTGDKSRSEALVFCPRKIIDHHRNGSNFIEITESSLGQDNLLRRNSSSSLDKLSQDANLLTENKQNKAKQGLNEMS</sequence>
<dbReference type="Pfam" id="PF00858">
    <property type="entry name" value="ASC"/>
    <property type="match status" value="1"/>
</dbReference>
<keyword evidence="5" id="KW-1133">Transmembrane helix</keyword>
<keyword evidence="6" id="KW-0915">Sodium</keyword>
<dbReference type="Proteomes" id="UP000784294">
    <property type="component" value="Unassembled WGS sequence"/>
</dbReference>
<dbReference type="PANTHER" id="PTHR11690">
    <property type="entry name" value="AMILORIDE-SENSITIVE SODIUM CHANNEL-RELATED"/>
    <property type="match status" value="1"/>
</dbReference>
<evidence type="ECO:0000256" key="6">
    <source>
        <dbReference type="ARBA" id="ARBA00023053"/>
    </source>
</evidence>
<keyword evidence="9 11" id="KW-0739">Sodium transport</keyword>
<dbReference type="EMBL" id="CAAALY010255308">
    <property type="protein sequence ID" value="VEL37547.1"/>
    <property type="molecule type" value="Genomic_DNA"/>
</dbReference>
<organism evidence="12 13">
    <name type="scientific">Protopolystoma xenopodis</name>
    <dbReference type="NCBI Taxonomy" id="117903"/>
    <lineage>
        <taxon>Eukaryota</taxon>
        <taxon>Metazoa</taxon>
        <taxon>Spiralia</taxon>
        <taxon>Lophotrochozoa</taxon>
        <taxon>Platyhelminthes</taxon>
        <taxon>Monogenea</taxon>
        <taxon>Polyopisthocotylea</taxon>
        <taxon>Polystomatidea</taxon>
        <taxon>Polystomatidae</taxon>
        <taxon>Protopolystoma</taxon>
    </lineage>
</organism>
<evidence type="ECO:0000256" key="2">
    <source>
        <dbReference type="ARBA" id="ARBA00022448"/>
    </source>
</evidence>
<evidence type="ECO:0000256" key="7">
    <source>
        <dbReference type="ARBA" id="ARBA00023065"/>
    </source>
</evidence>
<dbReference type="AlphaFoldDB" id="A0A448XIM1"/>
<evidence type="ECO:0000256" key="5">
    <source>
        <dbReference type="ARBA" id="ARBA00022989"/>
    </source>
</evidence>
<evidence type="ECO:0000256" key="8">
    <source>
        <dbReference type="ARBA" id="ARBA00023136"/>
    </source>
</evidence>
<keyword evidence="4 11" id="KW-0812">Transmembrane</keyword>
<evidence type="ECO:0000256" key="3">
    <source>
        <dbReference type="ARBA" id="ARBA00022461"/>
    </source>
</evidence>
<comment type="similarity">
    <text evidence="11">Belongs to the amiloride-sensitive sodium channel (TC 1.A.6) family.</text>
</comment>
<keyword evidence="10 11" id="KW-0407">Ion channel</keyword>
<protein>
    <recommendedName>
        <fullName evidence="14">Amiloride-sensitive sodium channel</fullName>
    </recommendedName>
</protein>
<keyword evidence="13" id="KW-1185">Reference proteome</keyword>
<accession>A0A448XIM1</accession>
<comment type="caution">
    <text evidence="12">The sequence shown here is derived from an EMBL/GenBank/DDBJ whole genome shotgun (WGS) entry which is preliminary data.</text>
</comment>
<keyword evidence="2 11" id="KW-0813">Transport</keyword>
<dbReference type="Gene3D" id="1.10.287.770">
    <property type="entry name" value="YojJ-like"/>
    <property type="match status" value="1"/>
</dbReference>
<keyword evidence="3 11" id="KW-0894">Sodium channel</keyword>
<dbReference type="OrthoDB" id="6021021at2759"/>
<evidence type="ECO:0000256" key="9">
    <source>
        <dbReference type="ARBA" id="ARBA00023201"/>
    </source>
</evidence>
<evidence type="ECO:0000313" key="13">
    <source>
        <dbReference type="Proteomes" id="UP000784294"/>
    </source>
</evidence>
<evidence type="ECO:0000256" key="4">
    <source>
        <dbReference type="ARBA" id="ARBA00022692"/>
    </source>
</evidence>
<gene>
    <name evidence="12" type="ORF">PXEA_LOCUS30987</name>
</gene>
<dbReference type="InterPro" id="IPR001873">
    <property type="entry name" value="ENaC"/>
</dbReference>
<dbReference type="GO" id="GO:0005886">
    <property type="term" value="C:plasma membrane"/>
    <property type="evidence" value="ECO:0007669"/>
    <property type="project" value="TreeGrafter"/>
</dbReference>
<evidence type="ECO:0000313" key="12">
    <source>
        <dbReference type="EMBL" id="VEL37547.1"/>
    </source>
</evidence>
<name>A0A448XIM1_9PLAT</name>
<evidence type="ECO:0000256" key="10">
    <source>
        <dbReference type="ARBA" id="ARBA00023303"/>
    </source>
</evidence>
<proteinExistence type="inferred from homology"/>
<evidence type="ECO:0000256" key="1">
    <source>
        <dbReference type="ARBA" id="ARBA00004141"/>
    </source>
</evidence>
<evidence type="ECO:0008006" key="14">
    <source>
        <dbReference type="Google" id="ProtNLM"/>
    </source>
</evidence>
<keyword evidence="8" id="KW-0472">Membrane</keyword>
<evidence type="ECO:0000256" key="11">
    <source>
        <dbReference type="RuleBase" id="RU000679"/>
    </source>
</evidence>
<dbReference type="GO" id="GO:0015280">
    <property type="term" value="F:ligand-gated sodium channel activity"/>
    <property type="evidence" value="ECO:0007669"/>
    <property type="project" value="TreeGrafter"/>
</dbReference>